<comment type="caution">
    <text evidence="2">The sequence shown here is derived from an EMBL/GenBank/DDBJ whole genome shotgun (WGS) entry which is preliminary data.</text>
</comment>
<feature type="transmembrane region" description="Helical" evidence="1">
    <location>
        <begin position="32"/>
        <end position="48"/>
    </location>
</feature>
<dbReference type="RefSeq" id="WP_075357319.1">
    <property type="nucleotide sequence ID" value="NZ_MSRG01000009.1"/>
</dbReference>
<evidence type="ECO:0008006" key="4">
    <source>
        <dbReference type="Google" id="ProtNLM"/>
    </source>
</evidence>
<evidence type="ECO:0000313" key="3">
    <source>
        <dbReference type="Proteomes" id="UP000195221"/>
    </source>
</evidence>
<evidence type="ECO:0000313" key="2">
    <source>
        <dbReference type="EMBL" id="OTP75376.1"/>
    </source>
</evidence>
<dbReference type="Proteomes" id="UP000195221">
    <property type="component" value="Unassembled WGS sequence"/>
</dbReference>
<evidence type="ECO:0000256" key="1">
    <source>
        <dbReference type="SAM" id="Phobius"/>
    </source>
</evidence>
<reference evidence="2 3" key="1">
    <citation type="submission" date="2017-03" db="EMBL/GenBank/DDBJ databases">
        <title>Genome analysis of strain PAMC 26577.</title>
        <authorList>
            <person name="Oh H.-M."/>
            <person name="Yang J.-A."/>
        </authorList>
    </citation>
    <scope>NUCLEOTIDE SEQUENCE [LARGE SCALE GENOMIC DNA]</scope>
    <source>
        <strain evidence="2 3">PAMC 26577</strain>
    </source>
</reference>
<organism evidence="2 3">
    <name type="scientific">Caballeronia sordidicola</name>
    <name type="common">Burkholderia sordidicola</name>
    <dbReference type="NCBI Taxonomy" id="196367"/>
    <lineage>
        <taxon>Bacteria</taxon>
        <taxon>Pseudomonadati</taxon>
        <taxon>Pseudomonadota</taxon>
        <taxon>Betaproteobacteria</taxon>
        <taxon>Burkholderiales</taxon>
        <taxon>Burkholderiaceae</taxon>
        <taxon>Caballeronia</taxon>
    </lineage>
</organism>
<keyword evidence="1" id="KW-0472">Membrane</keyword>
<keyword evidence="1" id="KW-0812">Transmembrane</keyword>
<dbReference type="EMBL" id="NBTZ01000050">
    <property type="protein sequence ID" value="OTP75376.1"/>
    <property type="molecule type" value="Genomic_DNA"/>
</dbReference>
<name>A0A242MWW4_CABSO</name>
<feature type="transmembrane region" description="Helical" evidence="1">
    <location>
        <begin position="55"/>
        <end position="80"/>
    </location>
</feature>
<keyword evidence="1" id="KW-1133">Transmembrane helix</keyword>
<gene>
    <name evidence="2" type="ORF">PAMC26577_13205</name>
</gene>
<accession>A0A242MWW4</accession>
<proteinExistence type="predicted"/>
<sequence length="89" mass="9826">MKALKFLLNAARFVLFSVLMFVRPIVGAVFRLLSWVCLLCFVFCLIAARAEHTALGAFLVVGIVSTGALYGFDFLVALLAPRDFLLIED</sequence>
<protein>
    <recommendedName>
        <fullName evidence="4">Transmembrane protein</fullName>
    </recommendedName>
</protein>
<dbReference type="AlphaFoldDB" id="A0A242MWW4"/>